<keyword evidence="6" id="KW-0175">Coiled coil</keyword>
<evidence type="ECO:0000256" key="2">
    <source>
        <dbReference type="ARBA" id="ARBA00012438"/>
    </source>
</evidence>
<feature type="transmembrane region" description="Helical" evidence="7">
    <location>
        <begin position="130"/>
        <end position="150"/>
    </location>
</feature>
<keyword evidence="7" id="KW-1133">Transmembrane helix</keyword>
<dbReference type="InterPro" id="IPR056374">
    <property type="entry name" value="DesK/YvfT_N"/>
</dbReference>
<sequence>MKKNWYHIFPKNTGLSPYVWIIFCILPFYFIFKSSSKLEIAAGIGMILLFFVAYGLSFAAKGWSVYLWTSIQIIISIAMTSLFGYIYFGLFLAFFIGNIQNKIGFYTLYTIHIITTVLAVNVGFLYQNKIFLTQFPFIVICVIGVVLIPFNTYNRKKREQLEEQLEDANKRISELVKIEERQRIARDLHDTLGQKLSLIGLKSDLAGKLLTRSPEAAKNEIKDIQQTVRTALKEVRELVSEMRGTRLVEEMLRIRQILSAAQIKLELVGSSQLKDTPLLVENVLSMCLKEAVNNIVKHSYASSCRLVIKQLPTEWYIEIEDNGVGFQHKGDFFKGHGLQGMKERLEFVNGSLDIPASNGTKLVIRVPNVIKQAERGKSI</sequence>
<dbReference type="InterPro" id="IPR050482">
    <property type="entry name" value="Sensor_HK_TwoCompSys"/>
</dbReference>
<feature type="transmembrane region" description="Helical" evidence="7">
    <location>
        <begin position="39"/>
        <end position="60"/>
    </location>
</feature>
<dbReference type="GO" id="GO:0000155">
    <property type="term" value="F:phosphorelay sensor kinase activity"/>
    <property type="evidence" value="ECO:0007669"/>
    <property type="project" value="InterPro"/>
</dbReference>
<evidence type="ECO:0000313" key="12">
    <source>
        <dbReference type="Proteomes" id="UP000266016"/>
    </source>
</evidence>
<dbReference type="PANTHER" id="PTHR24421">
    <property type="entry name" value="NITRATE/NITRITE SENSOR PROTEIN NARX-RELATED"/>
    <property type="match status" value="1"/>
</dbReference>
<dbReference type="SUPFAM" id="SSF55874">
    <property type="entry name" value="ATPase domain of HSP90 chaperone/DNA topoisomerase II/histidine kinase"/>
    <property type="match status" value="1"/>
</dbReference>
<dbReference type="GO" id="GO:0046983">
    <property type="term" value="F:protein dimerization activity"/>
    <property type="evidence" value="ECO:0007669"/>
    <property type="project" value="InterPro"/>
</dbReference>
<evidence type="ECO:0000256" key="4">
    <source>
        <dbReference type="ARBA" id="ARBA00022777"/>
    </source>
</evidence>
<evidence type="ECO:0000256" key="6">
    <source>
        <dbReference type="SAM" id="Coils"/>
    </source>
</evidence>
<keyword evidence="3" id="KW-0808">Transferase</keyword>
<feature type="domain" description="Histidine kinase/HSP90-like ATPase" evidence="8">
    <location>
        <begin position="283"/>
        <end position="368"/>
    </location>
</feature>
<dbReference type="Pfam" id="PF07730">
    <property type="entry name" value="HisKA_3"/>
    <property type="match status" value="1"/>
</dbReference>
<dbReference type="RefSeq" id="WP_119118441.1">
    <property type="nucleotide sequence ID" value="NZ_QWVS01000043.1"/>
</dbReference>
<gene>
    <name evidence="11" type="ORF">D1953_17420</name>
</gene>
<evidence type="ECO:0000313" key="11">
    <source>
        <dbReference type="EMBL" id="RID82716.1"/>
    </source>
</evidence>
<keyword evidence="5" id="KW-0902">Two-component regulatory system</keyword>
<evidence type="ECO:0000259" key="9">
    <source>
        <dbReference type="Pfam" id="PF07730"/>
    </source>
</evidence>
<comment type="catalytic activity">
    <reaction evidence="1">
        <text>ATP + protein L-histidine = ADP + protein N-phospho-L-histidine.</text>
        <dbReference type="EC" id="2.7.13.3"/>
    </reaction>
</comment>
<feature type="domain" description="DesK/YvfT N-terminal" evidence="10">
    <location>
        <begin position="3"/>
        <end position="152"/>
    </location>
</feature>
<feature type="coiled-coil region" evidence="6">
    <location>
        <begin position="151"/>
        <end position="182"/>
    </location>
</feature>
<protein>
    <recommendedName>
        <fullName evidence="2">histidine kinase</fullName>
        <ecNumber evidence="2">2.7.13.3</ecNumber>
    </recommendedName>
</protein>
<proteinExistence type="predicted"/>
<dbReference type="Pfam" id="PF02518">
    <property type="entry name" value="HATPase_c"/>
    <property type="match status" value="1"/>
</dbReference>
<reference evidence="11 12" key="1">
    <citation type="submission" date="2018-08" db="EMBL/GenBank/DDBJ databases">
        <title>Bacillus jemisoniae sp. nov., Bacillus chryseoplanitiae sp. nov., Bacillus resnikiae sp. nov., and Bacillus frankliniae sp. nov., isolated from Viking spacecraft and associated surfaces.</title>
        <authorList>
            <person name="Seuylemezian A."/>
            <person name="Vaishampayan P."/>
        </authorList>
    </citation>
    <scope>NUCLEOTIDE SEQUENCE [LARGE SCALE GENOMIC DNA]</scope>
    <source>
        <strain evidence="11 12">MA001</strain>
    </source>
</reference>
<comment type="caution">
    <text evidence="11">The sequence shown here is derived from an EMBL/GenBank/DDBJ whole genome shotgun (WGS) entry which is preliminary data.</text>
</comment>
<dbReference type="PANTHER" id="PTHR24421:SF63">
    <property type="entry name" value="SENSOR HISTIDINE KINASE DESK"/>
    <property type="match status" value="1"/>
</dbReference>
<dbReference type="EMBL" id="QWVS01000043">
    <property type="protein sequence ID" value="RID82716.1"/>
    <property type="molecule type" value="Genomic_DNA"/>
</dbReference>
<dbReference type="InterPro" id="IPR036890">
    <property type="entry name" value="HATPase_C_sf"/>
</dbReference>
<dbReference type="AlphaFoldDB" id="A0A398B4M5"/>
<dbReference type="EC" id="2.7.13.3" evidence="2"/>
<evidence type="ECO:0000259" key="8">
    <source>
        <dbReference type="Pfam" id="PF02518"/>
    </source>
</evidence>
<dbReference type="Proteomes" id="UP000266016">
    <property type="component" value="Unassembled WGS sequence"/>
</dbReference>
<feature type="transmembrane region" description="Helical" evidence="7">
    <location>
        <begin position="103"/>
        <end position="124"/>
    </location>
</feature>
<evidence type="ECO:0000256" key="3">
    <source>
        <dbReference type="ARBA" id="ARBA00022679"/>
    </source>
</evidence>
<keyword evidence="4 11" id="KW-0418">Kinase</keyword>
<dbReference type="CDD" id="cd16917">
    <property type="entry name" value="HATPase_UhpB-NarQ-NarX-like"/>
    <property type="match status" value="1"/>
</dbReference>
<feature type="transmembrane region" description="Helical" evidence="7">
    <location>
        <begin position="15"/>
        <end position="32"/>
    </location>
</feature>
<keyword evidence="7" id="KW-0812">Transmembrane</keyword>
<dbReference type="Gene3D" id="1.20.5.1930">
    <property type="match status" value="1"/>
</dbReference>
<dbReference type="InterPro" id="IPR011712">
    <property type="entry name" value="Sig_transdc_His_kin_sub3_dim/P"/>
</dbReference>
<keyword evidence="7" id="KW-0472">Membrane</keyword>
<name>A0A398B4M5_9BACI</name>
<dbReference type="Pfam" id="PF23540">
    <property type="entry name" value="DesK_N"/>
    <property type="match status" value="1"/>
</dbReference>
<evidence type="ECO:0000256" key="1">
    <source>
        <dbReference type="ARBA" id="ARBA00000085"/>
    </source>
</evidence>
<accession>A0A398B4M5</accession>
<dbReference type="GO" id="GO:0016020">
    <property type="term" value="C:membrane"/>
    <property type="evidence" value="ECO:0007669"/>
    <property type="project" value="InterPro"/>
</dbReference>
<evidence type="ECO:0000259" key="10">
    <source>
        <dbReference type="Pfam" id="PF23540"/>
    </source>
</evidence>
<evidence type="ECO:0000256" key="7">
    <source>
        <dbReference type="SAM" id="Phobius"/>
    </source>
</evidence>
<dbReference type="Gene3D" id="3.30.565.10">
    <property type="entry name" value="Histidine kinase-like ATPase, C-terminal domain"/>
    <property type="match status" value="1"/>
</dbReference>
<evidence type="ECO:0000256" key="5">
    <source>
        <dbReference type="ARBA" id="ARBA00023012"/>
    </source>
</evidence>
<feature type="domain" description="Signal transduction histidine kinase subgroup 3 dimerisation and phosphoacceptor" evidence="9">
    <location>
        <begin position="180"/>
        <end position="245"/>
    </location>
</feature>
<keyword evidence="12" id="KW-1185">Reference proteome</keyword>
<organism evidence="11 12">
    <name type="scientific">Peribacillus asahii</name>
    <dbReference type="NCBI Taxonomy" id="228899"/>
    <lineage>
        <taxon>Bacteria</taxon>
        <taxon>Bacillati</taxon>
        <taxon>Bacillota</taxon>
        <taxon>Bacilli</taxon>
        <taxon>Bacillales</taxon>
        <taxon>Bacillaceae</taxon>
        <taxon>Peribacillus</taxon>
    </lineage>
</organism>
<feature type="transmembrane region" description="Helical" evidence="7">
    <location>
        <begin position="66"/>
        <end position="96"/>
    </location>
</feature>
<dbReference type="InterPro" id="IPR003594">
    <property type="entry name" value="HATPase_dom"/>
</dbReference>